<comment type="subcellular location">
    <subcellularLocation>
        <location evidence="1 8">Cell membrane</location>
        <topology evidence="1 8">Multi-pass membrane protein</topology>
    </subcellularLocation>
</comment>
<keyword evidence="5 9" id="KW-0812">Transmembrane</keyword>
<evidence type="ECO:0000256" key="4">
    <source>
        <dbReference type="ARBA" id="ARBA00022475"/>
    </source>
</evidence>
<gene>
    <name evidence="10" type="ORF">ERX29_01915</name>
</gene>
<keyword evidence="3 8" id="KW-0813">Transport</keyword>
<dbReference type="Proteomes" id="UP000294802">
    <property type="component" value="Unassembled WGS sequence"/>
</dbReference>
<dbReference type="Pfam" id="PF02632">
    <property type="entry name" value="BioY"/>
    <property type="match status" value="1"/>
</dbReference>
<evidence type="ECO:0000313" key="11">
    <source>
        <dbReference type="Proteomes" id="UP000294802"/>
    </source>
</evidence>
<feature type="transmembrane region" description="Helical" evidence="9">
    <location>
        <begin position="115"/>
        <end position="137"/>
    </location>
</feature>
<evidence type="ECO:0000256" key="9">
    <source>
        <dbReference type="SAM" id="Phobius"/>
    </source>
</evidence>
<evidence type="ECO:0000256" key="5">
    <source>
        <dbReference type="ARBA" id="ARBA00022692"/>
    </source>
</evidence>
<keyword evidence="7 8" id="KW-0472">Membrane</keyword>
<feature type="transmembrane region" description="Helical" evidence="9">
    <location>
        <begin position="31"/>
        <end position="48"/>
    </location>
</feature>
<dbReference type="GO" id="GO:0015225">
    <property type="term" value="F:biotin transmembrane transporter activity"/>
    <property type="evidence" value="ECO:0007669"/>
    <property type="project" value="UniProtKB-UniRule"/>
</dbReference>
<keyword evidence="6 9" id="KW-1133">Transmembrane helix</keyword>
<name>A0A4R6BX22_9STAP</name>
<dbReference type="InterPro" id="IPR003784">
    <property type="entry name" value="BioY"/>
</dbReference>
<feature type="transmembrane region" description="Helical" evidence="9">
    <location>
        <begin position="78"/>
        <end position="103"/>
    </location>
</feature>
<feature type="transmembrane region" description="Helical" evidence="9">
    <location>
        <begin position="55"/>
        <end position="72"/>
    </location>
</feature>
<accession>A0A4R6BX22</accession>
<comment type="caution">
    <text evidence="10">The sequence shown here is derived from an EMBL/GenBank/DDBJ whole genome shotgun (WGS) entry which is preliminary data.</text>
</comment>
<organism evidence="10 11">
    <name type="scientific">Macrococcus lamae</name>
    <dbReference type="NCBI Taxonomy" id="198484"/>
    <lineage>
        <taxon>Bacteria</taxon>
        <taxon>Bacillati</taxon>
        <taxon>Bacillota</taxon>
        <taxon>Bacilli</taxon>
        <taxon>Bacillales</taxon>
        <taxon>Staphylococcaceae</taxon>
        <taxon>Macrococcus</taxon>
    </lineage>
</organism>
<sequence>MKTKDMVIVAMFAAVIAVLGMLPAIPVPAIGVPFTFQNLGIILAGCLLGRKLGGLSVLLFTVLAACGLPVLSGGRGGLALFFGPSGGYLFSFPLIAYLIGWLTEKRFQHMNVWQVFLVNGLIGAFLCNLIGGTFMAFNLGMPLMTAYKSVLVFIPGDLLKSLVAAFVAVKLRAVPSVRRYIEPGMTYGSR</sequence>
<proteinExistence type="inferred from homology"/>
<evidence type="ECO:0000256" key="7">
    <source>
        <dbReference type="ARBA" id="ARBA00023136"/>
    </source>
</evidence>
<dbReference type="AlphaFoldDB" id="A0A4R6BX22"/>
<dbReference type="EMBL" id="SCWB01000002">
    <property type="protein sequence ID" value="TDM12783.1"/>
    <property type="molecule type" value="Genomic_DNA"/>
</dbReference>
<dbReference type="PANTHER" id="PTHR34295">
    <property type="entry name" value="BIOTIN TRANSPORTER BIOY"/>
    <property type="match status" value="1"/>
</dbReference>
<feature type="transmembrane region" description="Helical" evidence="9">
    <location>
        <begin position="149"/>
        <end position="169"/>
    </location>
</feature>
<comment type="similarity">
    <text evidence="2 8">Belongs to the BioY family.</text>
</comment>
<dbReference type="GO" id="GO:0005886">
    <property type="term" value="C:plasma membrane"/>
    <property type="evidence" value="ECO:0007669"/>
    <property type="project" value="UniProtKB-SubCell"/>
</dbReference>
<protein>
    <recommendedName>
        <fullName evidence="8">Biotin transporter</fullName>
    </recommendedName>
</protein>
<evidence type="ECO:0000313" key="10">
    <source>
        <dbReference type="EMBL" id="TDM12783.1"/>
    </source>
</evidence>
<evidence type="ECO:0000256" key="6">
    <source>
        <dbReference type="ARBA" id="ARBA00022989"/>
    </source>
</evidence>
<reference evidence="10 11" key="1">
    <citation type="submission" date="2019-01" db="EMBL/GenBank/DDBJ databases">
        <title>Draft genome sequences of the type strains of six Macrococcus species.</title>
        <authorList>
            <person name="Mazhar S."/>
            <person name="Altermann E."/>
            <person name="Hill C."/>
            <person name="Mcauliffe O."/>
        </authorList>
    </citation>
    <scope>NUCLEOTIDE SEQUENCE [LARGE SCALE GENOMIC DNA]</scope>
    <source>
        <strain evidence="10 11">CCM4815</strain>
    </source>
</reference>
<dbReference type="Gene3D" id="1.10.1760.20">
    <property type="match status" value="1"/>
</dbReference>
<evidence type="ECO:0000256" key="2">
    <source>
        <dbReference type="ARBA" id="ARBA00010692"/>
    </source>
</evidence>
<evidence type="ECO:0000256" key="8">
    <source>
        <dbReference type="PIRNR" id="PIRNR016661"/>
    </source>
</evidence>
<feature type="transmembrane region" description="Helical" evidence="9">
    <location>
        <begin position="7"/>
        <end position="25"/>
    </location>
</feature>
<evidence type="ECO:0000256" key="1">
    <source>
        <dbReference type="ARBA" id="ARBA00004651"/>
    </source>
</evidence>
<dbReference type="PANTHER" id="PTHR34295:SF4">
    <property type="entry name" value="BIOTIN TRANSPORTER BIOY-RELATED"/>
    <property type="match status" value="1"/>
</dbReference>
<dbReference type="RefSeq" id="WP_133442998.1">
    <property type="nucleotide sequence ID" value="NZ_SCWB01000002.1"/>
</dbReference>
<dbReference type="PIRSF" id="PIRSF016661">
    <property type="entry name" value="BioY"/>
    <property type="match status" value="1"/>
</dbReference>
<keyword evidence="11" id="KW-1185">Reference proteome</keyword>
<keyword evidence="4 8" id="KW-1003">Cell membrane</keyword>
<dbReference type="OrthoDB" id="9803495at2"/>
<evidence type="ECO:0000256" key="3">
    <source>
        <dbReference type="ARBA" id="ARBA00022448"/>
    </source>
</evidence>